<gene>
    <name evidence="4" type="ORF">QF118_14150</name>
</gene>
<comment type="subcellular location">
    <subcellularLocation>
        <location evidence="1">Membrane</location>
        <topology evidence="1">Single-pass membrane protein</topology>
    </subcellularLocation>
</comment>
<keyword evidence="3" id="KW-1133">Transmembrane helix</keyword>
<accession>A0ABY8QEM5</accession>
<name>A0ABY8QEM5_9RHOB</name>
<dbReference type="Proteomes" id="UP001241605">
    <property type="component" value="Chromosome"/>
</dbReference>
<evidence type="ECO:0000313" key="4">
    <source>
        <dbReference type="EMBL" id="WGW03064.1"/>
    </source>
</evidence>
<evidence type="ECO:0000313" key="5">
    <source>
        <dbReference type="Proteomes" id="UP001241605"/>
    </source>
</evidence>
<proteinExistence type="predicted"/>
<keyword evidence="5" id="KW-1185">Reference proteome</keyword>
<dbReference type="RefSeq" id="WP_282299692.1">
    <property type="nucleotide sequence ID" value="NZ_CP124616.1"/>
</dbReference>
<dbReference type="EC" id="2.4.-.-" evidence="4"/>
<dbReference type="EMBL" id="CP124616">
    <property type="protein sequence ID" value="WGW03064.1"/>
    <property type="molecule type" value="Genomic_DNA"/>
</dbReference>
<keyword evidence="3" id="KW-0472">Membrane</keyword>
<dbReference type="GO" id="GO:0016757">
    <property type="term" value="F:glycosyltransferase activity"/>
    <property type="evidence" value="ECO:0007669"/>
    <property type="project" value="UniProtKB-KW"/>
</dbReference>
<evidence type="ECO:0000256" key="2">
    <source>
        <dbReference type="ARBA" id="ARBA00022692"/>
    </source>
</evidence>
<keyword evidence="4" id="KW-0328">Glycosyltransferase</keyword>
<organism evidence="4 5">
    <name type="scientific">Tropicibacter oceani</name>
    <dbReference type="NCBI Taxonomy" id="3058420"/>
    <lineage>
        <taxon>Bacteria</taxon>
        <taxon>Pseudomonadati</taxon>
        <taxon>Pseudomonadota</taxon>
        <taxon>Alphaproteobacteria</taxon>
        <taxon>Rhodobacterales</taxon>
        <taxon>Roseobacteraceae</taxon>
        <taxon>Tropicibacter</taxon>
    </lineage>
</organism>
<sequence>MKRIFLHIGPDGPHSDRMQRILDAKRGQLARKGVLYPRSPGARNHTRLFMAVSEPGNVDSLRFNRGFTDPEKQAALRADVMRALKDEAAASEAETLILSCHQFGSGLTERGELIRLRDLLAPICPDITVVAHLDDPARMLVRRYAGQLFEGRSAPLDLELGLLDAADFRAAALATRPDIDPPSGRFAEVQGANFWLDFKGLHDAWADVFGTVQLRSLDLERLYSDKGTEEIRESFAIDKRIGKAEAEPMPDLPPAAWMARCRQFNDTLLRLLDRRDMILPRPLWRKLLGDIKVQGPAIAPGSLAAVSDRFRKDLQDLSKAHPGLAMKHLKPDAPCPPWTEADPLFGFRATQYLAAMDWRLKQATKQARAAQAPDPVETARIDDILSPAARSLLPPRAKQSFAHIRSSIFAPHNRLGQIDEEQLAAAYTPAAPRALPGGSTGRVIVGCMKNEAPYILEWIAYHRAIGVDSFLIYTNDCDDGTDALLDRLQDMGVLQHRDNSHWTGKSPQQFALDAALDEPLVKAADWLIHIDVDEFINVRCGNGTLDDFLQRVPGATNVAMTWRLFGHNGVTRLSDDLVIDQFDSCAPKYCPKPHTVWGFKSMFRNIGAYQKLSCHRPNKLTKGSEGQVKWVNGSGQDMTAEAIRNGWRSSKQSIGYDLIQLNHYALRSAESFLIKRQRGRALHVDRSIGLNYWIRMDWGGNRDVTIKRNIPRVRAEMDRLLQDAPLRQLHQRGLDWHRAKADELHRMPEFQELYQQALDLRLTETERVAYALTLDMDS</sequence>
<dbReference type="PANTHER" id="PTHR21461:SF69">
    <property type="entry name" value="GLYCOSYLTRANSFERASE FAMILY 92 PROTEIN"/>
    <property type="match status" value="1"/>
</dbReference>
<evidence type="ECO:0000256" key="3">
    <source>
        <dbReference type="ARBA" id="ARBA00022989"/>
    </source>
</evidence>
<evidence type="ECO:0000256" key="1">
    <source>
        <dbReference type="ARBA" id="ARBA00004167"/>
    </source>
</evidence>
<dbReference type="Pfam" id="PF13704">
    <property type="entry name" value="Glyco_tranf_2_4"/>
    <property type="match status" value="1"/>
</dbReference>
<reference evidence="4 5" key="1">
    <citation type="submission" date="2023-05" db="EMBL/GenBank/DDBJ databases">
        <title>YMD87, complete Genome.</title>
        <authorList>
            <person name="Zhang J."/>
            <person name="Xu X."/>
        </authorList>
    </citation>
    <scope>NUCLEOTIDE SEQUENCE [LARGE SCALE GENOMIC DNA]</scope>
    <source>
        <strain evidence="4 5">YMD87</strain>
    </source>
</reference>
<dbReference type="PANTHER" id="PTHR21461">
    <property type="entry name" value="GLYCOSYLTRANSFERASE FAMILY 92 PROTEIN"/>
    <property type="match status" value="1"/>
</dbReference>
<keyword evidence="2" id="KW-0812">Transmembrane</keyword>
<protein>
    <submittedName>
        <fullName evidence="4">Glycosyltransferase family 2 protein</fullName>
        <ecNumber evidence="4">2.4.-.-</ecNumber>
    </submittedName>
</protein>
<keyword evidence="4" id="KW-0808">Transferase</keyword>